<protein>
    <submittedName>
        <fullName evidence="4">ABC transporter ATP-binding protein</fullName>
    </submittedName>
</protein>
<dbReference type="InterPro" id="IPR027417">
    <property type="entry name" value="P-loop_NTPase"/>
</dbReference>
<proteinExistence type="predicted"/>
<dbReference type="Proteomes" id="UP000076927">
    <property type="component" value="Chromosome"/>
</dbReference>
<dbReference type="OrthoDB" id="9804819at2"/>
<sequence>MLNVKHISKVIDGRSVLEDVSFYMNPGSITGLVGRNGAGKTTLLRTLIGILDPDSGVVEWDGKSVHHHPELKQDMIYVPDSTEAFNGFTPMELADLFQSIYKKFDRMHFLELMDRFQLPLRKKIRHFSKGMKALVIIIMAFSTKASCILLDEPTNGIDAVIKKQVLSYLVEEVAESGVSVIISTHHLEELERVADTILMFKEARVEAMPGHDGEDNRYHKMQVVFKDDDAEGLLSLPTVHVLSRVGRVYTLLIEDETEETVLQLEQLKPLVLDRLPVRLEDLFMFKLGGEHSHVE</sequence>
<feature type="domain" description="ABC transporter" evidence="3">
    <location>
        <begin position="2"/>
        <end position="227"/>
    </location>
</feature>
<dbReference type="PANTHER" id="PTHR43158:SF10">
    <property type="entry name" value="ABC TRANSPORTER ATP-BINDING PROTEIN YTRB"/>
    <property type="match status" value="1"/>
</dbReference>
<evidence type="ECO:0000313" key="5">
    <source>
        <dbReference type="Proteomes" id="UP000076927"/>
    </source>
</evidence>
<dbReference type="PANTHER" id="PTHR43158">
    <property type="entry name" value="SKFA PEPTIDE EXPORT ATP-BINDING PROTEIN SKFE"/>
    <property type="match status" value="1"/>
</dbReference>
<dbReference type="SUPFAM" id="SSF52540">
    <property type="entry name" value="P-loop containing nucleoside triphosphate hydrolases"/>
    <property type="match status" value="1"/>
</dbReference>
<evidence type="ECO:0000256" key="1">
    <source>
        <dbReference type="ARBA" id="ARBA00022741"/>
    </source>
</evidence>
<dbReference type="InterPro" id="IPR003439">
    <property type="entry name" value="ABC_transporter-like_ATP-bd"/>
</dbReference>
<dbReference type="RefSeq" id="WP_068609291.1">
    <property type="nucleotide sequence ID" value="NZ_CP011388.1"/>
</dbReference>
<organism evidence="4 5">
    <name type="scientific">Paenibacillus swuensis</name>
    <dbReference type="NCBI Taxonomy" id="1178515"/>
    <lineage>
        <taxon>Bacteria</taxon>
        <taxon>Bacillati</taxon>
        <taxon>Bacillota</taxon>
        <taxon>Bacilli</taxon>
        <taxon>Bacillales</taxon>
        <taxon>Paenibacillaceae</taxon>
        <taxon>Paenibacillus</taxon>
    </lineage>
</organism>
<keyword evidence="1" id="KW-0547">Nucleotide-binding</keyword>
<evidence type="ECO:0000256" key="2">
    <source>
        <dbReference type="ARBA" id="ARBA00022840"/>
    </source>
</evidence>
<evidence type="ECO:0000259" key="3">
    <source>
        <dbReference type="PROSITE" id="PS50893"/>
    </source>
</evidence>
<accession>A0A172TLT8</accession>
<dbReference type="AlphaFoldDB" id="A0A172TLT8"/>
<keyword evidence="5" id="KW-1185">Reference proteome</keyword>
<keyword evidence="2 4" id="KW-0067">ATP-binding</keyword>
<gene>
    <name evidence="4" type="ORF">SY83_18780</name>
</gene>
<dbReference type="CDD" id="cd03230">
    <property type="entry name" value="ABC_DR_subfamily_A"/>
    <property type="match status" value="1"/>
</dbReference>
<name>A0A172TLT8_9BACL</name>
<dbReference type="SMART" id="SM00382">
    <property type="entry name" value="AAA"/>
    <property type="match status" value="1"/>
</dbReference>
<dbReference type="GO" id="GO:0005524">
    <property type="term" value="F:ATP binding"/>
    <property type="evidence" value="ECO:0007669"/>
    <property type="project" value="UniProtKB-KW"/>
</dbReference>
<dbReference type="PROSITE" id="PS00211">
    <property type="entry name" value="ABC_TRANSPORTER_1"/>
    <property type="match status" value="1"/>
</dbReference>
<evidence type="ECO:0000313" key="4">
    <source>
        <dbReference type="EMBL" id="ANE47998.1"/>
    </source>
</evidence>
<dbReference type="GO" id="GO:0016887">
    <property type="term" value="F:ATP hydrolysis activity"/>
    <property type="evidence" value="ECO:0007669"/>
    <property type="project" value="InterPro"/>
</dbReference>
<dbReference type="PROSITE" id="PS50893">
    <property type="entry name" value="ABC_TRANSPORTER_2"/>
    <property type="match status" value="1"/>
</dbReference>
<dbReference type="EMBL" id="CP011388">
    <property type="protein sequence ID" value="ANE47998.1"/>
    <property type="molecule type" value="Genomic_DNA"/>
</dbReference>
<dbReference type="Gene3D" id="3.40.50.300">
    <property type="entry name" value="P-loop containing nucleotide triphosphate hydrolases"/>
    <property type="match status" value="1"/>
</dbReference>
<dbReference type="KEGG" id="pswu:SY83_18780"/>
<reference evidence="4 5" key="1">
    <citation type="submission" date="2015-01" db="EMBL/GenBank/DDBJ databases">
        <title>Paenibacillus swuensis/DY6/whole genome sequencing.</title>
        <authorList>
            <person name="Kim M.K."/>
            <person name="Srinivasan S."/>
            <person name="Lee J.-J."/>
        </authorList>
    </citation>
    <scope>NUCLEOTIDE SEQUENCE [LARGE SCALE GENOMIC DNA]</scope>
    <source>
        <strain evidence="4 5">DY6</strain>
    </source>
</reference>
<dbReference type="STRING" id="1178515.SY83_18780"/>
<dbReference type="Pfam" id="PF00005">
    <property type="entry name" value="ABC_tran"/>
    <property type="match status" value="1"/>
</dbReference>
<dbReference type="InterPro" id="IPR003593">
    <property type="entry name" value="AAA+_ATPase"/>
</dbReference>
<dbReference type="PATRIC" id="fig|1178515.4.peg.3792"/>
<dbReference type="InterPro" id="IPR017871">
    <property type="entry name" value="ABC_transporter-like_CS"/>
</dbReference>